<organism evidence="2 3">
    <name type="scientific">Cylindrotheca closterium</name>
    <dbReference type="NCBI Taxonomy" id="2856"/>
    <lineage>
        <taxon>Eukaryota</taxon>
        <taxon>Sar</taxon>
        <taxon>Stramenopiles</taxon>
        <taxon>Ochrophyta</taxon>
        <taxon>Bacillariophyta</taxon>
        <taxon>Bacillariophyceae</taxon>
        <taxon>Bacillariophycidae</taxon>
        <taxon>Bacillariales</taxon>
        <taxon>Bacillariaceae</taxon>
        <taxon>Cylindrotheca</taxon>
    </lineage>
</organism>
<evidence type="ECO:0000313" key="3">
    <source>
        <dbReference type="Proteomes" id="UP001295423"/>
    </source>
</evidence>
<dbReference type="AlphaFoldDB" id="A0AAD2CEC0"/>
<comment type="caution">
    <text evidence="2">The sequence shown here is derived from an EMBL/GenBank/DDBJ whole genome shotgun (WGS) entry which is preliminary data.</text>
</comment>
<dbReference type="EMBL" id="CAKOGP040000010">
    <property type="protein sequence ID" value="CAJ1926974.1"/>
    <property type="molecule type" value="Genomic_DNA"/>
</dbReference>
<protein>
    <submittedName>
        <fullName evidence="2">Uncharacterized protein</fullName>
    </submittedName>
</protein>
<gene>
    <name evidence="2" type="ORF">CYCCA115_LOCUS1259</name>
</gene>
<feature type="compositionally biased region" description="Basic and acidic residues" evidence="1">
    <location>
        <begin position="133"/>
        <end position="171"/>
    </location>
</feature>
<feature type="region of interest" description="Disordered" evidence="1">
    <location>
        <begin position="133"/>
        <end position="179"/>
    </location>
</feature>
<name>A0AAD2CEC0_9STRA</name>
<proteinExistence type="predicted"/>
<accession>A0AAD2CEC0</accession>
<evidence type="ECO:0000313" key="2">
    <source>
        <dbReference type="EMBL" id="CAJ1926974.1"/>
    </source>
</evidence>
<dbReference type="Proteomes" id="UP001295423">
    <property type="component" value="Unassembled WGS sequence"/>
</dbReference>
<keyword evidence="3" id="KW-1185">Reference proteome</keyword>
<reference evidence="2" key="1">
    <citation type="submission" date="2023-08" db="EMBL/GenBank/DDBJ databases">
        <authorList>
            <person name="Audoor S."/>
            <person name="Bilcke G."/>
        </authorList>
    </citation>
    <scope>NUCLEOTIDE SEQUENCE</scope>
</reference>
<evidence type="ECO:0000256" key="1">
    <source>
        <dbReference type="SAM" id="MobiDB-lite"/>
    </source>
</evidence>
<sequence length="315" mass="36847">MVEAFGKLPIWATVSTGEYFLESQSSNGHEFNLDVVCLSVMLQLSLNVTVSTRFLDAESLSNIKLFFDLCYTSFGEQKVEKMIQYDCCQNWFAYHPGLPESAIEKLERVTLTCGFVRFGPWCGTKRALREKTNKLEDEKRRRQQTEEELTNKRRRVEQSEQKLERQSREAASELVRVQTHRHQLETQHNAFLVIHQRERNDLVACQLELQRSREELRVLRQTDIATVTEERDQLLRQAQQCEQFIRNIQEAEAENATQFDQMENEIARLSDLVTGRDQDMYVADSHNGSDWSDVGSNGQDEHVRIKQNVLYRECF</sequence>